<sequence>MSLFHPVNLVCPACNAVFTMPAVGSVNADRRPDLRDDILNDSFQDTVCEACEAEFRLQPEFNYLDVGRGQWIAAMPAGRMPDYLEVEDQVSEVFETSYGSKAPKAAQEIGDGLTVRLTFGWPAVREKILTREAGIDDVALEILKLDMLRNMENARIGPGNELRLVGDMGADLAFAWIASDSEESTGDEFLVARYAYDTIASDPEPYAALREDLTDGPFVDMQKLYVGRGRGAPPLPETDVDAILEEADEE</sequence>
<feature type="domain" description="CpXC" evidence="1">
    <location>
        <begin position="10"/>
        <end position="144"/>
    </location>
</feature>
<dbReference type="RefSeq" id="WP_092363849.1">
    <property type="nucleotide sequence ID" value="NZ_BMGV01000003.1"/>
</dbReference>
<keyword evidence="3" id="KW-1185">Reference proteome</keyword>
<reference evidence="2 3" key="1">
    <citation type="submission" date="2016-10" db="EMBL/GenBank/DDBJ databases">
        <authorList>
            <person name="de Groot N.N."/>
        </authorList>
    </citation>
    <scope>NUCLEOTIDE SEQUENCE [LARGE SCALE GENOMIC DNA]</scope>
    <source>
        <strain evidence="2 3">DSM 29340</strain>
    </source>
</reference>
<dbReference type="AlphaFoldDB" id="A0A1H6VWQ6"/>
<evidence type="ECO:0000313" key="2">
    <source>
        <dbReference type="EMBL" id="SEJ09069.1"/>
    </source>
</evidence>
<protein>
    <submittedName>
        <fullName evidence="2">CpXC protein</fullName>
    </submittedName>
</protein>
<evidence type="ECO:0000259" key="1">
    <source>
        <dbReference type="Pfam" id="PF14353"/>
    </source>
</evidence>
<evidence type="ECO:0000313" key="3">
    <source>
        <dbReference type="Proteomes" id="UP000199379"/>
    </source>
</evidence>
<dbReference type="Proteomes" id="UP000199379">
    <property type="component" value="Unassembled WGS sequence"/>
</dbReference>
<dbReference type="OrthoDB" id="3671014at2"/>
<dbReference type="InterPro" id="IPR025682">
    <property type="entry name" value="CpXC_dom"/>
</dbReference>
<accession>A0A1H6VWQ6</accession>
<dbReference type="STRING" id="1227549.SAMN05444007_103303"/>
<dbReference type="EMBL" id="FNYD01000003">
    <property type="protein sequence ID" value="SEJ09069.1"/>
    <property type="molecule type" value="Genomic_DNA"/>
</dbReference>
<proteinExistence type="predicted"/>
<dbReference type="Pfam" id="PF14353">
    <property type="entry name" value="CpXC"/>
    <property type="match status" value="1"/>
</dbReference>
<name>A0A1H6VWQ6_9RHOB</name>
<organism evidence="2 3">
    <name type="scientific">Cribrihabitans marinus</name>
    <dbReference type="NCBI Taxonomy" id="1227549"/>
    <lineage>
        <taxon>Bacteria</taxon>
        <taxon>Pseudomonadati</taxon>
        <taxon>Pseudomonadota</taxon>
        <taxon>Alphaproteobacteria</taxon>
        <taxon>Rhodobacterales</taxon>
        <taxon>Paracoccaceae</taxon>
        <taxon>Cribrihabitans</taxon>
    </lineage>
</organism>
<gene>
    <name evidence="2" type="ORF">SAMN05444007_103303</name>
</gene>